<dbReference type="SFLD" id="SFLDG01121">
    <property type="entry name" value="Diphthamide_biosynthesis"/>
    <property type="match status" value="1"/>
</dbReference>
<accession>A0A9N8Z7L0</accession>
<dbReference type="EMBL" id="CAJVPL010000258">
    <property type="protein sequence ID" value="CAG8474560.1"/>
    <property type="molecule type" value="Genomic_DNA"/>
</dbReference>
<comment type="caution">
    <text evidence="12">The sequence shown here is derived from an EMBL/GenBank/DDBJ whole genome shotgun (WGS) entry which is preliminary data.</text>
</comment>
<evidence type="ECO:0000256" key="10">
    <source>
        <dbReference type="RuleBase" id="RU364133"/>
    </source>
</evidence>
<keyword evidence="7 10" id="KW-0411">Iron-sulfur</keyword>
<dbReference type="OrthoDB" id="449241at2759"/>
<evidence type="ECO:0000256" key="5">
    <source>
        <dbReference type="ARBA" id="ARBA00022723"/>
    </source>
</evidence>
<feature type="region of interest" description="Disordered" evidence="11">
    <location>
        <begin position="396"/>
        <end position="416"/>
    </location>
</feature>
<dbReference type="InterPro" id="IPR016435">
    <property type="entry name" value="DPH1/DPH2"/>
</dbReference>
<dbReference type="Gene3D" id="3.40.50.11860">
    <property type="entry name" value="Diphthamide synthesis DPH1/DPH2 domain 3"/>
    <property type="match status" value="1"/>
</dbReference>
<dbReference type="GO" id="GO:0017183">
    <property type="term" value="P:protein histidyl modification to diphthamide"/>
    <property type="evidence" value="ECO:0007669"/>
    <property type="project" value="InterPro"/>
</dbReference>
<comment type="similarity">
    <text evidence="3 10">Belongs to the DPH1/DPH2 family. DPH2 subfamily.</text>
</comment>
<comment type="subunit">
    <text evidence="8">Component of the 2-(3-amino-3-carboxypropyl)histidine synthase complex composed of DPH1, DPH2, DPH3 and a NADH-dependent reductase, predominantly CBR1.</text>
</comment>
<evidence type="ECO:0000256" key="1">
    <source>
        <dbReference type="ARBA" id="ARBA00001966"/>
    </source>
</evidence>
<dbReference type="InterPro" id="IPR010014">
    <property type="entry name" value="DHP2"/>
</dbReference>
<gene>
    <name evidence="12" type="ORF">AGERDE_LOCUS2910</name>
</gene>
<dbReference type="FunFam" id="3.40.50.11840:FF:000002">
    <property type="entry name" value="2-(3-amino-3-carboxypropyl)histidine synthase subunit 2"/>
    <property type="match status" value="1"/>
</dbReference>
<reference evidence="12" key="1">
    <citation type="submission" date="2021-06" db="EMBL/GenBank/DDBJ databases">
        <authorList>
            <person name="Kallberg Y."/>
            <person name="Tangrot J."/>
            <person name="Rosling A."/>
        </authorList>
    </citation>
    <scope>NUCLEOTIDE SEQUENCE</scope>
    <source>
        <strain evidence="12">MT106</strain>
    </source>
</reference>
<evidence type="ECO:0000313" key="12">
    <source>
        <dbReference type="EMBL" id="CAG8474560.1"/>
    </source>
</evidence>
<dbReference type="GO" id="GO:0090560">
    <property type="term" value="F:2-(3-amino-3-carboxypropyl)histidine synthase activity"/>
    <property type="evidence" value="ECO:0007669"/>
    <property type="project" value="InterPro"/>
</dbReference>
<keyword evidence="6 10" id="KW-0408">Iron</keyword>
<sequence>MTSLTGSNNFSDDGRAVIERALNVKSQKLANSIEELQQVYETGRTISFLLEGGYKKVALQFPDELLADSTQISSILKDKTGSKFFVLADTSYGSCCVDEIAAQHVDADCIIHYGRSCLSLTSRLPVLYIFGKHPIDEAHCLDTFQEFYEESKNLPIIVSFDVVYAHCIENFVSQLHRRGYNSIIQTFVKTETKHEVTTIEESDSSKQQKGRYYNLPEGTNIEDCSIFYIGGESLTLANLLMTHNKCKVYTYNPQTREGRQETLQVNRALMKRYYMVQKAKDADVIGIVVGTLGVASYLTIISHLKKLITRAGKKAYTFVMGKLNVAKMANFMEIDCYVLVACPENSLIDSKEFYRPIVTPFELEIALDSSKPWTGEYVTDFQQLLLGITKDKSEENSESIRLGKEEDQSNDDDVPHYSLVTGQLKKGRKYAIDQKNGGDEAIDSTTSDTDIILRDKNTQLTSTATVLKNSAAAEFLNLRSFRGLEKQIGGTVVSEAEEGRSGIARGYSDEK</sequence>
<dbReference type="GO" id="GO:0005737">
    <property type="term" value="C:cytoplasm"/>
    <property type="evidence" value="ECO:0007669"/>
    <property type="project" value="UniProtKB-SubCell"/>
</dbReference>
<dbReference type="GO" id="GO:0046872">
    <property type="term" value="F:metal ion binding"/>
    <property type="evidence" value="ECO:0007669"/>
    <property type="project" value="UniProtKB-KW"/>
</dbReference>
<keyword evidence="10" id="KW-0963">Cytoplasm</keyword>
<dbReference type="FunFam" id="3.40.50.11860:FF:000001">
    <property type="entry name" value="2-(3-amino-3-carboxypropyl)histidine synthase subunit 2"/>
    <property type="match status" value="1"/>
</dbReference>
<evidence type="ECO:0000256" key="9">
    <source>
        <dbReference type="ARBA" id="ARBA00054092"/>
    </source>
</evidence>
<dbReference type="SFLD" id="SFLDS00032">
    <property type="entry name" value="Radical_SAM_3-amino-3-carboxyp"/>
    <property type="match status" value="1"/>
</dbReference>
<dbReference type="NCBIfam" id="TIGR00322">
    <property type="entry name" value="diphth2_R"/>
    <property type="match status" value="1"/>
</dbReference>
<dbReference type="Gene3D" id="3.40.50.11840">
    <property type="entry name" value="Diphthamide synthesis DPH1/DPH2 domain 1"/>
    <property type="match status" value="1"/>
</dbReference>
<name>A0A9N8Z7L0_9GLOM</name>
<protein>
    <recommendedName>
        <fullName evidence="4 10">2-(3-amino-3-carboxypropyl)histidine synthase subunit 2</fullName>
    </recommendedName>
</protein>
<dbReference type="PANTHER" id="PTHR10762:SF2">
    <property type="entry name" value="2-(3-AMINO-3-CARBOXYPROPYL)HISTIDINE SYNTHASE SUBUNIT 2"/>
    <property type="match status" value="1"/>
</dbReference>
<evidence type="ECO:0000256" key="6">
    <source>
        <dbReference type="ARBA" id="ARBA00023004"/>
    </source>
</evidence>
<keyword evidence="5 10" id="KW-0479">Metal-binding</keyword>
<evidence type="ECO:0000256" key="8">
    <source>
        <dbReference type="ARBA" id="ARBA00034128"/>
    </source>
</evidence>
<dbReference type="NCBIfam" id="TIGR00272">
    <property type="entry name" value="DPH2"/>
    <property type="match status" value="1"/>
</dbReference>
<comment type="subcellular location">
    <subcellularLocation>
        <location evidence="10">Cytoplasm</location>
    </subcellularLocation>
</comment>
<dbReference type="Pfam" id="PF01866">
    <property type="entry name" value="Diphthamide_syn"/>
    <property type="match status" value="1"/>
</dbReference>
<dbReference type="PANTHER" id="PTHR10762">
    <property type="entry name" value="DIPHTHAMIDE BIOSYNTHESIS PROTEIN"/>
    <property type="match status" value="1"/>
</dbReference>
<evidence type="ECO:0000256" key="3">
    <source>
        <dbReference type="ARBA" id="ARBA00006179"/>
    </source>
</evidence>
<evidence type="ECO:0000256" key="2">
    <source>
        <dbReference type="ARBA" id="ARBA00005156"/>
    </source>
</evidence>
<dbReference type="InterPro" id="IPR042263">
    <property type="entry name" value="DPH1/DPH2_1"/>
</dbReference>
<comment type="function">
    <text evidence="9">Required for the first step of diphthamide biosynthesis, a post-translational modification of histidine which occurs in elongation factor 2. DPH1 and DPH2 transfer a 3-amino-3-carboxypropyl (ACP) group from S-adenosyl-L-methionine (SAM) to a histidine residue, the reaction is assisted by a reduction system comprising DPH3 and a NADH-dependent reductase, predominantly CBR1. Facilitates the reduction of the catalytic iron-sulfur cluster found in the DPH1 subunit.</text>
</comment>
<dbReference type="InterPro" id="IPR042265">
    <property type="entry name" value="DPH1/DPH2_3"/>
</dbReference>
<organism evidence="12 13">
    <name type="scientific">Ambispora gerdemannii</name>
    <dbReference type="NCBI Taxonomy" id="144530"/>
    <lineage>
        <taxon>Eukaryota</taxon>
        <taxon>Fungi</taxon>
        <taxon>Fungi incertae sedis</taxon>
        <taxon>Mucoromycota</taxon>
        <taxon>Glomeromycotina</taxon>
        <taxon>Glomeromycetes</taxon>
        <taxon>Archaeosporales</taxon>
        <taxon>Ambisporaceae</taxon>
        <taxon>Ambispora</taxon>
    </lineage>
</organism>
<dbReference type="Proteomes" id="UP000789831">
    <property type="component" value="Unassembled WGS sequence"/>
</dbReference>
<comment type="cofactor">
    <cofactor evidence="1">
        <name>[4Fe-4S] cluster</name>
        <dbReference type="ChEBI" id="CHEBI:49883"/>
    </cofactor>
</comment>
<dbReference type="SFLD" id="SFLDF00408">
    <property type="entry name" value="Diphthamide_biosynthesis_famil"/>
    <property type="match status" value="1"/>
</dbReference>
<dbReference type="AlphaFoldDB" id="A0A9N8Z7L0"/>
<evidence type="ECO:0000313" key="13">
    <source>
        <dbReference type="Proteomes" id="UP000789831"/>
    </source>
</evidence>
<dbReference type="GO" id="GO:0051536">
    <property type="term" value="F:iron-sulfur cluster binding"/>
    <property type="evidence" value="ECO:0007669"/>
    <property type="project" value="UniProtKB-KW"/>
</dbReference>
<keyword evidence="13" id="KW-1185">Reference proteome</keyword>
<proteinExistence type="inferred from homology"/>
<evidence type="ECO:0000256" key="7">
    <source>
        <dbReference type="ARBA" id="ARBA00023014"/>
    </source>
</evidence>
<evidence type="ECO:0000256" key="11">
    <source>
        <dbReference type="SAM" id="MobiDB-lite"/>
    </source>
</evidence>
<comment type="function">
    <text evidence="10">Required for the first step of diphthamide biosynthesis, a post-translational modification of histidine which occurs in elongation factor 2. DPH1 and DPH2 transfer a 3-amino-3-carboxypropyl (ACP) group from S-adenosyl-L-methionine (SAM) to a histidine residue, the reaction is assisted by a reduction system comprising DPH3 and a NADH-dependent reductase. Facilitates the reduction of the catalytic iron-sulfur cluster found in the DPH1 subunit.</text>
</comment>
<evidence type="ECO:0000256" key="4">
    <source>
        <dbReference type="ARBA" id="ARBA00021914"/>
    </source>
</evidence>
<comment type="pathway">
    <text evidence="2 10">Protein modification; peptidyl-diphthamide biosynthesis.</text>
</comment>